<dbReference type="Gene3D" id="3.90.530.10">
    <property type="entry name" value="XPA C-terminal domain"/>
    <property type="match status" value="1"/>
</dbReference>
<dbReference type="RefSeq" id="WP_216713850.1">
    <property type="nucleotide sequence ID" value="NZ_JACVEL010000003.1"/>
</dbReference>
<comment type="caution">
    <text evidence="1">The sequence shown here is derived from an EMBL/GenBank/DDBJ whole genome shotgun (WGS) entry which is preliminary data.</text>
</comment>
<dbReference type="AlphaFoldDB" id="A0A8J6PBJ2"/>
<organism evidence="1 2">
    <name type="scientific">Taishania pollutisoli</name>
    <dbReference type="NCBI Taxonomy" id="2766479"/>
    <lineage>
        <taxon>Bacteria</taxon>
        <taxon>Pseudomonadati</taxon>
        <taxon>Bacteroidota</taxon>
        <taxon>Flavobacteriia</taxon>
        <taxon>Flavobacteriales</taxon>
        <taxon>Crocinitomicaceae</taxon>
        <taxon>Taishania</taxon>
    </lineage>
</organism>
<evidence type="ECO:0000313" key="2">
    <source>
        <dbReference type="Proteomes" id="UP000652681"/>
    </source>
</evidence>
<accession>A0A8J6PBJ2</accession>
<evidence type="ECO:0000313" key="1">
    <source>
        <dbReference type="EMBL" id="MBC9812178.1"/>
    </source>
</evidence>
<protein>
    <submittedName>
        <fullName evidence="1">Uncharacterized protein</fullName>
    </submittedName>
</protein>
<sequence>MNLKQEHKISLRQTFEKCIKQKFFKKAISLACKYKLKGVFGTAQTIKVKYGLSNLEISKLQCVEVDNPHFKCAAPMKLYLLAQAEHLANLPHSSSKT</sequence>
<keyword evidence="2" id="KW-1185">Reference proteome</keyword>
<reference evidence="1" key="1">
    <citation type="submission" date="2020-09" db="EMBL/GenBank/DDBJ databases">
        <title>Taishania pollutisoli gen. nov., sp. nov., Isolated from Tetrabromobisphenol A-Contaminated Soil.</title>
        <authorList>
            <person name="Chen Q."/>
        </authorList>
    </citation>
    <scope>NUCLEOTIDE SEQUENCE</scope>
    <source>
        <strain evidence="1">CZZ-1</strain>
    </source>
</reference>
<name>A0A8J6PBJ2_9FLAO</name>
<dbReference type="EMBL" id="JACVEL010000003">
    <property type="protein sequence ID" value="MBC9812178.1"/>
    <property type="molecule type" value="Genomic_DNA"/>
</dbReference>
<dbReference type="InterPro" id="IPR037129">
    <property type="entry name" value="XPA_sf"/>
</dbReference>
<dbReference type="Proteomes" id="UP000652681">
    <property type="component" value="Unassembled WGS sequence"/>
</dbReference>
<proteinExistence type="predicted"/>
<gene>
    <name evidence="1" type="ORF">H9Y05_06765</name>
</gene>